<evidence type="ECO:0000313" key="1">
    <source>
        <dbReference type="EMBL" id="VDZ99065.1"/>
    </source>
</evidence>
<sequence length="77" mass="8726">MDLIYFIIDFILHIDVHLAELVAEYGVWVYAILFLILFCETGPGRHAVPAGRLAAVCRRGAGFAGNQRSPMCMSWWR</sequence>
<accession>A0A447N6X4</accession>
<dbReference type="EMBL" id="LR134140">
    <property type="protein sequence ID" value="VDZ99065.1"/>
    <property type="molecule type" value="Genomic_DNA"/>
</dbReference>
<protein>
    <submittedName>
        <fullName evidence="1">DedA protein</fullName>
    </submittedName>
</protein>
<evidence type="ECO:0000313" key="2">
    <source>
        <dbReference type="Proteomes" id="UP000282086"/>
    </source>
</evidence>
<dbReference type="AlphaFoldDB" id="A0A447N6X4"/>
<dbReference type="Proteomes" id="UP000282086">
    <property type="component" value="Chromosome"/>
</dbReference>
<gene>
    <name evidence="1" type="primary">dedA_1</name>
    <name evidence="1" type="ORF">NCTC129_05368</name>
</gene>
<proteinExistence type="predicted"/>
<organism evidence="1 2">
    <name type="scientific">Salmonella enterica I</name>
    <dbReference type="NCBI Taxonomy" id="59201"/>
    <lineage>
        <taxon>Bacteria</taxon>
        <taxon>Pseudomonadati</taxon>
        <taxon>Pseudomonadota</taxon>
        <taxon>Gammaproteobacteria</taxon>
        <taxon>Enterobacterales</taxon>
        <taxon>Enterobacteriaceae</taxon>
        <taxon>Salmonella</taxon>
    </lineage>
</organism>
<name>A0A447N6X4_SALET</name>
<reference evidence="1 2" key="1">
    <citation type="submission" date="2018-12" db="EMBL/GenBank/DDBJ databases">
        <authorList>
            <consortium name="Pathogen Informatics"/>
        </authorList>
    </citation>
    <scope>NUCLEOTIDE SEQUENCE [LARGE SCALE GENOMIC DNA]</scope>
    <source>
        <strain evidence="1 2">NCTC129</strain>
    </source>
</reference>